<accession>A0A6I2M5Z9</accession>
<proteinExistence type="predicted"/>
<feature type="domain" description="Thiamin pyrophosphokinase thiamin-binding" evidence="6">
    <location>
        <begin position="140"/>
        <end position="206"/>
    </location>
</feature>
<comment type="caution">
    <text evidence="7">The sequence shown here is derived from an EMBL/GenBank/DDBJ whole genome shotgun (WGS) entry which is preliminary data.</text>
</comment>
<reference evidence="7 8" key="1">
    <citation type="submission" date="2019-11" db="EMBL/GenBank/DDBJ databases">
        <title>Bacillus idriensis genome.</title>
        <authorList>
            <person name="Konopka E.N."/>
            <person name="Newman J.D."/>
        </authorList>
    </citation>
    <scope>NUCLEOTIDE SEQUENCE [LARGE SCALE GENOMIC DNA]</scope>
    <source>
        <strain evidence="7 8">DSM 19097</strain>
    </source>
</reference>
<dbReference type="GO" id="GO:0005524">
    <property type="term" value="F:ATP binding"/>
    <property type="evidence" value="ECO:0007669"/>
    <property type="project" value="UniProtKB-KW"/>
</dbReference>
<dbReference type="GO" id="GO:0004788">
    <property type="term" value="F:thiamine diphosphokinase activity"/>
    <property type="evidence" value="ECO:0007669"/>
    <property type="project" value="UniProtKB-UniRule"/>
</dbReference>
<evidence type="ECO:0000313" key="7">
    <source>
        <dbReference type="EMBL" id="MRX53625.1"/>
    </source>
</evidence>
<evidence type="ECO:0000256" key="1">
    <source>
        <dbReference type="ARBA" id="ARBA00022679"/>
    </source>
</evidence>
<evidence type="ECO:0000256" key="3">
    <source>
        <dbReference type="ARBA" id="ARBA00022777"/>
    </source>
</evidence>
<dbReference type="GO" id="GO:0006772">
    <property type="term" value="P:thiamine metabolic process"/>
    <property type="evidence" value="ECO:0007669"/>
    <property type="project" value="UniProtKB-UniRule"/>
</dbReference>
<dbReference type="Gene3D" id="3.40.50.10240">
    <property type="entry name" value="Thiamin pyrophosphokinase, catalytic domain"/>
    <property type="match status" value="1"/>
</dbReference>
<dbReference type="CDD" id="cd07995">
    <property type="entry name" value="TPK"/>
    <property type="match status" value="1"/>
</dbReference>
<dbReference type="PANTHER" id="PTHR41299">
    <property type="entry name" value="THIAMINE PYROPHOSPHOKINASE"/>
    <property type="match status" value="1"/>
</dbReference>
<organism evidence="7 8">
    <name type="scientific">Metabacillus idriensis</name>
    <dbReference type="NCBI Taxonomy" id="324768"/>
    <lineage>
        <taxon>Bacteria</taxon>
        <taxon>Bacillati</taxon>
        <taxon>Bacillota</taxon>
        <taxon>Bacilli</taxon>
        <taxon>Bacillales</taxon>
        <taxon>Bacillaceae</taxon>
        <taxon>Metabacillus</taxon>
    </lineage>
</organism>
<keyword evidence="8" id="KW-1185">Reference proteome</keyword>
<protein>
    <recommendedName>
        <fullName evidence="5">Thiamine diphosphokinase</fullName>
        <ecNumber evidence="5">2.7.6.2</ecNumber>
    </recommendedName>
</protein>
<dbReference type="InterPro" id="IPR036759">
    <property type="entry name" value="TPK_catalytic_sf"/>
</dbReference>
<dbReference type="InterPro" id="IPR006282">
    <property type="entry name" value="Thi_PPkinase"/>
</dbReference>
<dbReference type="GO" id="GO:0016301">
    <property type="term" value="F:kinase activity"/>
    <property type="evidence" value="ECO:0007669"/>
    <property type="project" value="UniProtKB-KW"/>
</dbReference>
<dbReference type="SUPFAM" id="SSF63999">
    <property type="entry name" value="Thiamin pyrophosphokinase, catalytic domain"/>
    <property type="match status" value="1"/>
</dbReference>
<keyword evidence="1 7" id="KW-0808">Transferase</keyword>
<dbReference type="Pfam" id="PF04263">
    <property type="entry name" value="TPK_catalytic"/>
    <property type="match status" value="1"/>
</dbReference>
<evidence type="ECO:0000256" key="2">
    <source>
        <dbReference type="ARBA" id="ARBA00022741"/>
    </source>
</evidence>
<dbReference type="Pfam" id="PF04265">
    <property type="entry name" value="TPK_B1_binding"/>
    <property type="match status" value="1"/>
</dbReference>
<dbReference type="InterPro" id="IPR007371">
    <property type="entry name" value="TPK_catalytic"/>
</dbReference>
<evidence type="ECO:0000256" key="4">
    <source>
        <dbReference type="ARBA" id="ARBA00022840"/>
    </source>
</evidence>
<dbReference type="PANTHER" id="PTHR41299:SF1">
    <property type="entry name" value="THIAMINE PYROPHOSPHOKINASE"/>
    <property type="match status" value="1"/>
</dbReference>
<dbReference type="InterPro" id="IPR007373">
    <property type="entry name" value="Thiamin_PyroPKinase_B1-bd"/>
</dbReference>
<dbReference type="InterPro" id="IPR053149">
    <property type="entry name" value="TPK"/>
</dbReference>
<evidence type="ECO:0000256" key="5">
    <source>
        <dbReference type="NCBIfam" id="TIGR01378"/>
    </source>
</evidence>
<dbReference type="SMART" id="SM00983">
    <property type="entry name" value="TPK_B1_binding"/>
    <property type="match status" value="1"/>
</dbReference>
<evidence type="ECO:0000313" key="8">
    <source>
        <dbReference type="Proteomes" id="UP000441585"/>
    </source>
</evidence>
<dbReference type="SUPFAM" id="SSF63862">
    <property type="entry name" value="Thiamin pyrophosphokinase, substrate-binding domain"/>
    <property type="match status" value="1"/>
</dbReference>
<keyword evidence="2" id="KW-0547">Nucleotide-binding</keyword>
<sequence length="213" mass="23835">MKSIYIVAGGPKRYIPSLASYDKDSVIWIGVDRGVIFLQEAGINPDRAFGDFDSISDHEREDLAQSSLEMDLFPSEKDQTDTEIALEWAILQEPYEVFLFGSTGGRLDHFLANTQLLAKYPDAPIKIIDHTNEITVHLPGTYHIERESSHPYISFLPVSGEVKGITLLGFKYPLSNCHIKLGSTLCISNELILSFGTFSFEQGILMMVRSTDE</sequence>
<gene>
    <name evidence="7" type="ORF">GJU41_06540</name>
</gene>
<keyword evidence="4" id="KW-0067">ATP-binding</keyword>
<dbReference type="AlphaFoldDB" id="A0A6I2M5Z9"/>
<dbReference type="RefSeq" id="WP_154318187.1">
    <property type="nucleotide sequence ID" value="NZ_CAJGAA010000001.1"/>
</dbReference>
<evidence type="ECO:0000259" key="6">
    <source>
        <dbReference type="SMART" id="SM00983"/>
    </source>
</evidence>
<dbReference type="Proteomes" id="UP000441585">
    <property type="component" value="Unassembled WGS sequence"/>
</dbReference>
<dbReference type="GO" id="GO:0030975">
    <property type="term" value="F:thiamine binding"/>
    <property type="evidence" value="ECO:0007669"/>
    <property type="project" value="InterPro"/>
</dbReference>
<dbReference type="EC" id="2.7.6.2" evidence="5"/>
<dbReference type="EMBL" id="WKKF01000001">
    <property type="protein sequence ID" value="MRX53625.1"/>
    <property type="molecule type" value="Genomic_DNA"/>
</dbReference>
<keyword evidence="3 7" id="KW-0418">Kinase</keyword>
<dbReference type="GO" id="GO:0009229">
    <property type="term" value="P:thiamine diphosphate biosynthetic process"/>
    <property type="evidence" value="ECO:0007669"/>
    <property type="project" value="InterPro"/>
</dbReference>
<name>A0A6I2M5Z9_9BACI</name>
<dbReference type="NCBIfam" id="TIGR01378">
    <property type="entry name" value="thi_PPkinase"/>
    <property type="match status" value="1"/>
</dbReference>
<dbReference type="InterPro" id="IPR036371">
    <property type="entry name" value="TPK_B1-bd_sf"/>
</dbReference>